<gene>
    <name evidence="2" type="primary">Cnig_chr_II.g6980</name>
    <name evidence="2" type="ORF">B9Z55_006980</name>
</gene>
<organism evidence="2 3">
    <name type="scientific">Caenorhabditis nigoni</name>
    <dbReference type="NCBI Taxonomy" id="1611254"/>
    <lineage>
        <taxon>Eukaryota</taxon>
        <taxon>Metazoa</taxon>
        <taxon>Ecdysozoa</taxon>
        <taxon>Nematoda</taxon>
        <taxon>Chromadorea</taxon>
        <taxon>Rhabditida</taxon>
        <taxon>Rhabditina</taxon>
        <taxon>Rhabditomorpha</taxon>
        <taxon>Rhabditoidea</taxon>
        <taxon>Rhabditidae</taxon>
        <taxon>Peloderinae</taxon>
        <taxon>Caenorhabditis</taxon>
    </lineage>
</organism>
<evidence type="ECO:0000313" key="2">
    <source>
        <dbReference type="EMBL" id="PIC47739.1"/>
    </source>
</evidence>
<name>A0A2G5V7J2_9PELO</name>
<feature type="compositionally biased region" description="Basic and acidic residues" evidence="1">
    <location>
        <begin position="22"/>
        <end position="31"/>
    </location>
</feature>
<comment type="caution">
    <text evidence="2">The sequence shown here is derived from an EMBL/GenBank/DDBJ whole genome shotgun (WGS) entry which is preliminary data.</text>
</comment>
<evidence type="ECO:0000256" key="1">
    <source>
        <dbReference type="SAM" id="MobiDB-lite"/>
    </source>
</evidence>
<dbReference type="AlphaFoldDB" id="A0A2G5V7J2"/>
<feature type="region of interest" description="Disordered" evidence="1">
    <location>
        <begin position="1"/>
        <end position="31"/>
    </location>
</feature>
<reference evidence="3" key="1">
    <citation type="submission" date="2017-10" db="EMBL/GenBank/DDBJ databases">
        <title>Rapid genome shrinkage in a self-fertile nematode reveals novel sperm competition proteins.</title>
        <authorList>
            <person name="Yin D."/>
            <person name="Schwarz E.M."/>
            <person name="Thomas C.G."/>
            <person name="Felde R.L."/>
            <person name="Korf I.F."/>
            <person name="Cutter A.D."/>
            <person name="Schartner C.M."/>
            <person name="Ralston E.J."/>
            <person name="Meyer B.J."/>
            <person name="Haag E.S."/>
        </authorList>
    </citation>
    <scope>NUCLEOTIDE SEQUENCE [LARGE SCALE GENOMIC DNA]</scope>
    <source>
        <strain evidence="3">JU1422</strain>
    </source>
</reference>
<evidence type="ECO:0000313" key="3">
    <source>
        <dbReference type="Proteomes" id="UP000230233"/>
    </source>
</evidence>
<accession>A0A2G5V7J2</accession>
<protein>
    <submittedName>
        <fullName evidence="2">Uncharacterized protein</fullName>
    </submittedName>
</protein>
<keyword evidence="3" id="KW-1185">Reference proteome</keyword>
<sequence>MAGEAVSLLEEPQSKNSTPEEETQRSRDDFTSSRRHFSLALSHFPVLSRVLATLCYSGRRMRQMAEEACVHCKCMKNF</sequence>
<dbReference type="Proteomes" id="UP000230233">
    <property type="component" value="Chromosome II"/>
</dbReference>
<dbReference type="EMBL" id="PDUG01000002">
    <property type="protein sequence ID" value="PIC47739.1"/>
    <property type="molecule type" value="Genomic_DNA"/>
</dbReference>
<proteinExistence type="predicted"/>